<dbReference type="EMBL" id="JBBCAQ010000034">
    <property type="protein sequence ID" value="KAK7580679.1"/>
    <property type="molecule type" value="Genomic_DNA"/>
</dbReference>
<keyword evidence="2" id="KW-0472">Membrane</keyword>
<sequence length="169" mass="19320">MPVTTRAIKECVEEIKNSFFSLIFSTLSLVILCALHVLFQVFNTVARPYAYYQVCHALIRENQVPRENIPQPLSPLVEVPRRKPFVSQQVPQREIPLLPRDFHVPEPTPSEADTEIAPQDESPPPYNYVANPNYVPHTFANDPAPIAPPCCRFIFNTRRSSSHLNRDIE</sequence>
<protein>
    <submittedName>
        <fullName evidence="3">Uncharacterized protein</fullName>
    </submittedName>
</protein>
<evidence type="ECO:0000256" key="2">
    <source>
        <dbReference type="SAM" id="Phobius"/>
    </source>
</evidence>
<proteinExistence type="predicted"/>
<keyword evidence="2" id="KW-0812">Transmembrane</keyword>
<name>A0AAN9Y185_9HEMI</name>
<feature type="region of interest" description="Disordered" evidence="1">
    <location>
        <begin position="103"/>
        <end position="127"/>
    </location>
</feature>
<dbReference type="Proteomes" id="UP001367676">
    <property type="component" value="Unassembled WGS sequence"/>
</dbReference>
<keyword evidence="4" id="KW-1185">Reference proteome</keyword>
<feature type="transmembrane region" description="Helical" evidence="2">
    <location>
        <begin position="19"/>
        <end position="39"/>
    </location>
</feature>
<dbReference type="AlphaFoldDB" id="A0AAN9Y185"/>
<evidence type="ECO:0000313" key="3">
    <source>
        <dbReference type="EMBL" id="KAK7580679.1"/>
    </source>
</evidence>
<evidence type="ECO:0000313" key="4">
    <source>
        <dbReference type="Proteomes" id="UP001367676"/>
    </source>
</evidence>
<keyword evidence="2" id="KW-1133">Transmembrane helix</keyword>
<accession>A0AAN9Y185</accession>
<reference evidence="3 4" key="1">
    <citation type="submission" date="2024-03" db="EMBL/GenBank/DDBJ databases">
        <title>Adaptation during the transition from Ophiocordyceps entomopathogen to insect associate is accompanied by gene loss and intensified selection.</title>
        <authorList>
            <person name="Ward C.M."/>
            <person name="Onetto C.A."/>
            <person name="Borneman A.R."/>
        </authorList>
    </citation>
    <scope>NUCLEOTIDE SEQUENCE [LARGE SCALE GENOMIC DNA]</scope>
    <source>
        <strain evidence="3">AWRI1</strain>
        <tissue evidence="3">Single Adult Female</tissue>
    </source>
</reference>
<evidence type="ECO:0000256" key="1">
    <source>
        <dbReference type="SAM" id="MobiDB-lite"/>
    </source>
</evidence>
<organism evidence="3 4">
    <name type="scientific">Parthenolecanium corni</name>
    <dbReference type="NCBI Taxonomy" id="536013"/>
    <lineage>
        <taxon>Eukaryota</taxon>
        <taxon>Metazoa</taxon>
        <taxon>Ecdysozoa</taxon>
        <taxon>Arthropoda</taxon>
        <taxon>Hexapoda</taxon>
        <taxon>Insecta</taxon>
        <taxon>Pterygota</taxon>
        <taxon>Neoptera</taxon>
        <taxon>Paraneoptera</taxon>
        <taxon>Hemiptera</taxon>
        <taxon>Sternorrhyncha</taxon>
        <taxon>Coccoidea</taxon>
        <taxon>Coccidae</taxon>
        <taxon>Parthenolecanium</taxon>
    </lineage>
</organism>
<gene>
    <name evidence="3" type="ORF">V9T40_001308</name>
</gene>
<comment type="caution">
    <text evidence="3">The sequence shown here is derived from an EMBL/GenBank/DDBJ whole genome shotgun (WGS) entry which is preliminary data.</text>
</comment>